<dbReference type="Gene3D" id="2.60.120.260">
    <property type="entry name" value="Galactose-binding domain-like"/>
    <property type="match status" value="1"/>
</dbReference>
<feature type="signal peptide" evidence="3">
    <location>
        <begin position="1"/>
        <end position="21"/>
    </location>
</feature>
<gene>
    <name evidence="5" type="ORF">QLQ87_06095</name>
</gene>
<protein>
    <submittedName>
        <fullName evidence="5">Proprotein convertase P-domain-containing protein</fullName>
    </submittedName>
</protein>
<evidence type="ECO:0000313" key="5">
    <source>
        <dbReference type="EMBL" id="WHF37918.1"/>
    </source>
</evidence>
<dbReference type="InterPro" id="IPR002884">
    <property type="entry name" value="P_dom"/>
</dbReference>
<dbReference type="GO" id="GO:0004252">
    <property type="term" value="F:serine-type endopeptidase activity"/>
    <property type="evidence" value="ECO:0007669"/>
    <property type="project" value="InterPro"/>
</dbReference>
<dbReference type="SUPFAM" id="SSF49785">
    <property type="entry name" value="Galactose-binding domain-like"/>
    <property type="match status" value="1"/>
</dbReference>
<dbReference type="GO" id="GO:0006508">
    <property type="term" value="P:proteolysis"/>
    <property type="evidence" value="ECO:0007669"/>
    <property type="project" value="UniProtKB-KW"/>
</dbReference>
<evidence type="ECO:0000256" key="2">
    <source>
        <dbReference type="ARBA" id="ARBA00022801"/>
    </source>
</evidence>
<dbReference type="RefSeq" id="WP_282684357.1">
    <property type="nucleotide sequence ID" value="NZ_CP124841.1"/>
</dbReference>
<dbReference type="AlphaFoldDB" id="A0AAX3VYV8"/>
<evidence type="ECO:0000256" key="1">
    <source>
        <dbReference type="ARBA" id="ARBA00022670"/>
    </source>
</evidence>
<keyword evidence="3" id="KW-0732">Signal</keyword>
<dbReference type="Gene3D" id="2.60.40.10">
    <property type="entry name" value="Immunoglobulins"/>
    <property type="match status" value="1"/>
</dbReference>
<reference evidence="5" key="1">
    <citation type="submission" date="2023-05" db="EMBL/GenBank/DDBJ databases">
        <title>Aeromonas salmonicida 57, complete genome.</title>
        <authorList>
            <person name="Shao L."/>
        </authorList>
    </citation>
    <scope>NUCLEOTIDE SEQUENCE</scope>
    <source>
        <strain evidence="5">57</strain>
    </source>
</reference>
<dbReference type="Pfam" id="PF01483">
    <property type="entry name" value="P_proprotein"/>
    <property type="match status" value="1"/>
</dbReference>
<feature type="domain" description="P/Homo B" evidence="4">
    <location>
        <begin position="610"/>
        <end position="766"/>
    </location>
</feature>
<name>A0AAX3VYV8_AERSA</name>
<organism evidence="5 6">
    <name type="scientific">Aeromonas salmonicida</name>
    <dbReference type="NCBI Taxonomy" id="645"/>
    <lineage>
        <taxon>Bacteria</taxon>
        <taxon>Pseudomonadati</taxon>
        <taxon>Pseudomonadota</taxon>
        <taxon>Gammaproteobacteria</taxon>
        <taxon>Aeromonadales</taxon>
        <taxon>Aeromonadaceae</taxon>
        <taxon>Aeromonas</taxon>
    </lineage>
</organism>
<dbReference type="SUPFAM" id="SSF55486">
    <property type="entry name" value="Metalloproteases ('zincins'), catalytic domain"/>
    <property type="match status" value="1"/>
</dbReference>
<dbReference type="InterPro" id="IPR013783">
    <property type="entry name" value="Ig-like_fold"/>
</dbReference>
<proteinExistence type="predicted"/>
<dbReference type="PROSITE" id="PS51829">
    <property type="entry name" value="P_HOMO_B"/>
    <property type="match status" value="1"/>
</dbReference>
<accession>A0AAX3VYV8</accession>
<keyword evidence="1" id="KW-0645">Protease</keyword>
<evidence type="ECO:0000313" key="6">
    <source>
        <dbReference type="Proteomes" id="UP001239426"/>
    </source>
</evidence>
<keyword evidence="2" id="KW-0378">Hydrolase</keyword>
<dbReference type="InterPro" id="IPR008979">
    <property type="entry name" value="Galactose-bd-like_sf"/>
</dbReference>
<dbReference type="EMBL" id="CP124841">
    <property type="protein sequence ID" value="WHF37918.1"/>
    <property type="molecule type" value="Genomic_DNA"/>
</dbReference>
<dbReference type="Proteomes" id="UP001239426">
    <property type="component" value="Chromosome"/>
</dbReference>
<evidence type="ECO:0000256" key="3">
    <source>
        <dbReference type="SAM" id="SignalP"/>
    </source>
</evidence>
<evidence type="ECO:0000259" key="4">
    <source>
        <dbReference type="PROSITE" id="PS51829"/>
    </source>
</evidence>
<sequence>MKPSSLALWLAATLLSQPLLAAELQFVDEKTITTTPQLWLEQRLGVTLTPDYDKASLLGHHYSFRQLVNGLPVATIQAAVSVDKAGKPWRLYHNSRPLQTREPGCDTGGNLAPLIEELRAAGSEIDPQGAVEAWYWRDGDTLVPALRQRVREHQAGNAKATYVQLFASCDGSRELGRWMDAASTQASRTADAGDTQVEARVFDPDPRTQLQDASLVWHDELVLADAAYQDRVPLPVTLQGGRYLLSGPHARVVDAMEPDTAPFSSDDPQAFRLTRDDRGFADINAYYHLDLAQRHIKKLGFTGLIPGALDIDTEAGYQDNSLYDPFERRLELGRSGVPDAEDPMVIWHEFGHAVQHHIVPDLGEEADWGAIGEGFSDYLAASHRQRSEAGRQFEPAMVFNWDARFTDRTPRQLDDLRARYHPDYSYPAHRTINGSNGDQLWGTPLFQALLASVTEHGEGARDEFDRVIIESHFGLGPAIRMPQLARITVDTAARLYPARHYASHLEQAFRQHGLLLAPVNIALAEGSAIELGQRQSVQVTLTNQGSAPVTLNELTLTLPAGLQADPYQLQATTLAAGASTTTTLRLLAQSPLACGDEVSLPVSLVMTGTSPTERQWQQPLSLPIGTPIISRATGQPLLLSDAQSEEVRGLSQASLQLEKTNAKVSEQLQLTLDLQHDALDELEIWLNSPSGTRLQIWDKGYSPLPRLKGVFPTELLPLQPFTPLLGEPLAGRWTLEVVDSKPGHQGRINGWSISQRTGAQCGEPIAPPDDGIIHFQVDDSSGGGVANLLWLLPLAIWRRLRQRG</sequence>
<feature type="chain" id="PRO_5043892653" evidence="3">
    <location>
        <begin position="22"/>
        <end position="804"/>
    </location>
</feature>